<feature type="signal peptide" evidence="1">
    <location>
        <begin position="1"/>
        <end position="19"/>
    </location>
</feature>
<dbReference type="Proteomes" id="UP000537141">
    <property type="component" value="Unassembled WGS sequence"/>
</dbReference>
<accession>A0A7X0NIH2</accession>
<feature type="chain" id="PRO_5030709371" evidence="1">
    <location>
        <begin position="20"/>
        <end position="176"/>
    </location>
</feature>
<comment type="caution">
    <text evidence="2">The sequence shown here is derived from an EMBL/GenBank/DDBJ whole genome shotgun (WGS) entry which is preliminary data.</text>
</comment>
<evidence type="ECO:0000313" key="2">
    <source>
        <dbReference type="EMBL" id="MBB6544104.1"/>
    </source>
</evidence>
<evidence type="ECO:0000256" key="1">
    <source>
        <dbReference type="SAM" id="SignalP"/>
    </source>
</evidence>
<keyword evidence="3" id="KW-1185">Reference proteome</keyword>
<dbReference type="EMBL" id="JACHHU010000024">
    <property type="protein sequence ID" value="MBB6544104.1"/>
    <property type="molecule type" value="Genomic_DNA"/>
</dbReference>
<protein>
    <submittedName>
        <fullName evidence="2">Uncharacterized protein</fullName>
    </submittedName>
</protein>
<dbReference type="AlphaFoldDB" id="A0A7X0NIH2"/>
<reference evidence="2 3" key="1">
    <citation type="submission" date="2020-08" db="EMBL/GenBank/DDBJ databases">
        <title>Genomic Encyclopedia of Type Strains, Phase IV (KMG-IV): sequencing the most valuable type-strain genomes for metagenomic binning, comparative biology and taxonomic classification.</title>
        <authorList>
            <person name="Goeker M."/>
        </authorList>
    </citation>
    <scope>NUCLEOTIDE SEQUENCE [LARGE SCALE GENOMIC DNA]</scope>
    <source>
        <strain evidence="2 3">DSM 26287</strain>
    </source>
</reference>
<name>A0A7X0NIH2_9GAMM</name>
<evidence type="ECO:0000313" key="3">
    <source>
        <dbReference type="Proteomes" id="UP000537141"/>
    </source>
</evidence>
<gene>
    <name evidence="2" type="ORF">HNQ55_002628</name>
</gene>
<organism evidence="2 3">
    <name type="scientific">Thalassotalea piscium</name>
    <dbReference type="NCBI Taxonomy" id="1230533"/>
    <lineage>
        <taxon>Bacteria</taxon>
        <taxon>Pseudomonadati</taxon>
        <taxon>Pseudomonadota</taxon>
        <taxon>Gammaproteobacteria</taxon>
        <taxon>Alteromonadales</taxon>
        <taxon>Colwelliaceae</taxon>
        <taxon>Thalassotalea</taxon>
    </lineage>
</organism>
<sequence length="176" mass="20020">MKKYFVALLGISFSISANADWIKQTKTDKFTDEVFYQYRSSTVDGQYLTLACGNGPRGSYYEPDVVFHYGKGGYESKPLQIKIRVDNNDFIQGVAWNKDVREGGYSINWGNNGNRNKEIVDKISKQFKSGTFALIQQGNKNPAKFSLKGFSEAYKQTHDLCQSSKMEYKTGSIWIK</sequence>
<proteinExistence type="predicted"/>
<keyword evidence="1" id="KW-0732">Signal</keyword>
<dbReference type="RefSeq" id="WP_184424912.1">
    <property type="nucleotide sequence ID" value="NZ_AP027362.1"/>
</dbReference>